<dbReference type="RefSeq" id="WP_119008688.1">
    <property type="nucleotide sequence ID" value="NZ_BJXK01000004.1"/>
</dbReference>
<sequence>MNQQEFNNYLRLKTTIVRSVLVAMMVMFASSFAVQANEPKPQTDEEYAMVIARGKLLNITKWKVEVDFGQKLEIGFKNKDLLRDDEGKVIDFNSPMDALNYLNQSGWVLVTANTSGDQFSAIMKRSKITDNES</sequence>
<name>A0A511QNG4_9VIBR</name>
<keyword evidence="1" id="KW-0472">Membrane</keyword>
<reference evidence="2 3" key="1">
    <citation type="submission" date="2019-07" db="EMBL/GenBank/DDBJ databases">
        <title>Whole genome shotgun sequence of Vibrio superstes NBRC 103154.</title>
        <authorList>
            <person name="Hosoyama A."/>
            <person name="Uohara A."/>
            <person name="Ohji S."/>
            <person name="Ichikawa N."/>
        </authorList>
    </citation>
    <scope>NUCLEOTIDE SEQUENCE [LARGE SCALE GENOMIC DNA]</scope>
    <source>
        <strain evidence="2 3">NBRC 103154</strain>
    </source>
</reference>
<evidence type="ECO:0000313" key="3">
    <source>
        <dbReference type="Proteomes" id="UP000321113"/>
    </source>
</evidence>
<dbReference type="Proteomes" id="UP000321113">
    <property type="component" value="Unassembled WGS sequence"/>
</dbReference>
<dbReference type="EMBL" id="BJXK01000004">
    <property type="protein sequence ID" value="GEM78871.1"/>
    <property type="molecule type" value="Genomic_DNA"/>
</dbReference>
<evidence type="ECO:0000256" key="1">
    <source>
        <dbReference type="SAM" id="Phobius"/>
    </source>
</evidence>
<keyword evidence="1" id="KW-1133">Transmembrane helix</keyword>
<comment type="caution">
    <text evidence="2">The sequence shown here is derived from an EMBL/GenBank/DDBJ whole genome shotgun (WGS) entry which is preliminary data.</text>
</comment>
<dbReference type="AlphaFoldDB" id="A0A511QNG4"/>
<protein>
    <submittedName>
        <fullName evidence="2">Uncharacterized protein</fullName>
    </submittedName>
</protein>
<organism evidence="2 3">
    <name type="scientific">Vibrio superstes NBRC 103154</name>
    <dbReference type="NCBI Taxonomy" id="1219062"/>
    <lineage>
        <taxon>Bacteria</taxon>
        <taxon>Pseudomonadati</taxon>
        <taxon>Pseudomonadota</taxon>
        <taxon>Gammaproteobacteria</taxon>
        <taxon>Vibrionales</taxon>
        <taxon>Vibrionaceae</taxon>
        <taxon>Vibrio</taxon>
    </lineage>
</organism>
<proteinExistence type="predicted"/>
<keyword evidence="1" id="KW-0812">Transmembrane</keyword>
<feature type="transmembrane region" description="Helical" evidence="1">
    <location>
        <begin position="16"/>
        <end position="34"/>
    </location>
</feature>
<keyword evidence="3" id="KW-1185">Reference proteome</keyword>
<gene>
    <name evidence="2" type="ORF">VSU01S_11160</name>
</gene>
<evidence type="ECO:0000313" key="2">
    <source>
        <dbReference type="EMBL" id="GEM78871.1"/>
    </source>
</evidence>
<dbReference type="OrthoDB" id="5873496at2"/>
<accession>A0A511QNG4</accession>